<keyword evidence="1" id="KW-0812">Transmembrane</keyword>
<dbReference type="Proteomes" id="UP000241986">
    <property type="component" value="Unassembled WGS sequence"/>
</dbReference>
<sequence length="219" mass="25264">MSDIFIKIFTYTNGYAMSLIFVTFLALVIRHLNKIDNQEKTINKLKGRFKIENPPVSKTELESHRIRLIEANVIYRSLLKKMTSFMLAGVIVFAAILSFRISGKIDANSNDFIYTFSFCMMLLWMSGLTFGLFFLLMGKSNFLQTLNVDLGVLPKKIMEGYIKLLEERIESMKMHLLLLEQEERESTILEAHDMIEGISIVNSAIKAELKEYENITIKK</sequence>
<evidence type="ECO:0000313" key="2">
    <source>
        <dbReference type="EMBL" id="PTH79946.1"/>
    </source>
</evidence>
<dbReference type="AlphaFoldDB" id="A0A2T4MZJ5"/>
<feature type="transmembrane region" description="Helical" evidence="1">
    <location>
        <begin position="113"/>
        <end position="136"/>
    </location>
</feature>
<gene>
    <name evidence="2" type="ORF">DAA48_16925</name>
</gene>
<reference evidence="2 3" key="1">
    <citation type="submission" date="2018-03" db="EMBL/GenBank/DDBJ databases">
        <title>Aeromonas veronii whole genome sequencing and analysis.</title>
        <authorList>
            <person name="Xie H."/>
            <person name="Liu T."/>
            <person name="Wang K."/>
        </authorList>
    </citation>
    <scope>NUCLEOTIDE SEQUENCE [LARGE SCALE GENOMIC DNA]</scope>
    <source>
        <strain evidence="2 3">XH.VA.1</strain>
    </source>
</reference>
<keyword evidence="1" id="KW-0472">Membrane</keyword>
<dbReference type="EMBL" id="PZKL01000038">
    <property type="protein sequence ID" value="PTH79946.1"/>
    <property type="molecule type" value="Genomic_DNA"/>
</dbReference>
<evidence type="ECO:0000256" key="1">
    <source>
        <dbReference type="SAM" id="Phobius"/>
    </source>
</evidence>
<protein>
    <recommendedName>
        <fullName evidence="4">DUF2721 domain-containing protein</fullName>
    </recommendedName>
</protein>
<name>A0A2T4MZJ5_AERVE</name>
<feature type="transmembrane region" description="Helical" evidence="1">
    <location>
        <begin position="12"/>
        <end position="32"/>
    </location>
</feature>
<evidence type="ECO:0008006" key="4">
    <source>
        <dbReference type="Google" id="ProtNLM"/>
    </source>
</evidence>
<accession>A0A2T4MZJ5</accession>
<feature type="transmembrane region" description="Helical" evidence="1">
    <location>
        <begin position="84"/>
        <end position="101"/>
    </location>
</feature>
<dbReference type="RefSeq" id="WP_107684115.1">
    <property type="nucleotide sequence ID" value="NZ_PZKL01000038.1"/>
</dbReference>
<keyword evidence="1" id="KW-1133">Transmembrane helix</keyword>
<evidence type="ECO:0000313" key="3">
    <source>
        <dbReference type="Proteomes" id="UP000241986"/>
    </source>
</evidence>
<comment type="caution">
    <text evidence="2">The sequence shown here is derived from an EMBL/GenBank/DDBJ whole genome shotgun (WGS) entry which is preliminary data.</text>
</comment>
<proteinExistence type="predicted"/>
<organism evidence="2 3">
    <name type="scientific">Aeromonas veronii</name>
    <dbReference type="NCBI Taxonomy" id="654"/>
    <lineage>
        <taxon>Bacteria</taxon>
        <taxon>Pseudomonadati</taxon>
        <taxon>Pseudomonadota</taxon>
        <taxon>Gammaproteobacteria</taxon>
        <taxon>Aeromonadales</taxon>
        <taxon>Aeromonadaceae</taxon>
        <taxon>Aeromonas</taxon>
    </lineage>
</organism>